<proteinExistence type="predicted"/>
<keyword evidence="2" id="KW-1133">Transmembrane helix</keyword>
<feature type="region of interest" description="Disordered" evidence="1">
    <location>
        <begin position="48"/>
        <end position="71"/>
    </location>
</feature>
<name>A0A3N4HFB7_ASCIM</name>
<evidence type="ECO:0000313" key="3">
    <source>
        <dbReference type="EMBL" id="RPA72855.1"/>
    </source>
</evidence>
<evidence type="ECO:0000256" key="2">
    <source>
        <dbReference type="SAM" id="Phobius"/>
    </source>
</evidence>
<dbReference type="Proteomes" id="UP000275078">
    <property type="component" value="Unassembled WGS sequence"/>
</dbReference>
<accession>A0A3N4HFB7</accession>
<dbReference type="EMBL" id="ML119843">
    <property type="protein sequence ID" value="RPA72855.1"/>
    <property type="molecule type" value="Genomic_DNA"/>
</dbReference>
<evidence type="ECO:0000256" key="1">
    <source>
        <dbReference type="SAM" id="MobiDB-lite"/>
    </source>
</evidence>
<keyword evidence="2" id="KW-0472">Membrane</keyword>
<evidence type="ECO:0000313" key="4">
    <source>
        <dbReference type="Proteomes" id="UP000275078"/>
    </source>
</evidence>
<keyword evidence="4" id="KW-1185">Reference proteome</keyword>
<organism evidence="3 4">
    <name type="scientific">Ascobolus immersus RN42</name>
    <dbReference type="NCBI Taxonomy" id="1160509"/>
    <lineage>
        <taxon>Eukaryota</taxon>
        <taxon>Fungi</taxon>
        <taxon>Dikarya</taxon>
        <taxon>Ascomycota</taxon>
        <taxon>Pezizomycotina</taxon>
        <taxon>Pezizomycetes</taxon>
        <taxon>Pezizales</taxon>
        <taxon>Ascobolaceae</taxon>
        <taxon>Ascobolus</taxon>
    </lineage>
</organism>
<dbReference type="AlphaFoldDB" id="A0A3N4HFB7"/>
<reference evidence="3 4" key="1">
    <citation type="journal article" date="2018" name="Nat. Ecol. Evol.">
        <title>Pezizomycetes genomes reveal the molecular basis of ectomycorrhizal truffle lifestyle.</title>
        <authorList>
            <person name="Murat C."/>
            <person name="Payen T."/>
            <person name="Noel B."/>
            <person name="Kuo A."/>
            <person name="Morin E."/>
            <person name="Chen J."/>
            <person name="Kohler A."/>
            <person name="Krizsan K."/>
            <person name="Balestrini R."/>
            <person name="Da Silva C."/>
            <person name="Montanini B."/>
            <person name="Hainaut M."/>
            <person name="Levati E."/>
            <person name="Barry K.W."/>
            <person name="Belfiori B."/>
            <person name="Cichocki N."/>
            <person name="Clum A."/>
            <person name="Dockter R.B."/>
            <person name="Fauchery L."/>
            <person name="Guy J."/>
            <person name="Iotti M."/>
            <person name="Le Tacon F."/>
            <person name="Lindquist E.A."/>
            <person name="Lipzen A."/>
            <person name="Malagnac F."/>
            <person name="Mello A."/>
            <person name="Molinier V."/>
            <person name="Miyauchi S."/>
            <person name="Poulain J."/>
            <person name="Riccioni C."/>
            <person name="Rubini A."/>
            <person name="Sitrit Y."/>
            <person name="Splivallo R."/>
            <person name="Traeger S."/>
            <person name="Wang M."/>
            <person name="Zifcakova L."/>
            <person name="Wipf D."/>
            <person name="Zambonelli A."/>
            <person name="Paolocci F."/>
            <person name="Nowrousian M."/>
            <person name="Ottonello S."/>
            <person name="Baldrian P."/>
            <person name="Spatafora J.W."/>
            <person name="Henrissat B."/>
            <person name="Nagy L.G."/>
            <person name="Aury J.M."/>
            <person name="Wincker P."/>
            <person name="Grigoriev I.V."/>
            <person name="Bonfante P."/>
            <person name="Martin F.M."/>
        </authorList>
    </citation>
    <scope>NUCLEOTIDE SEQUENCE [LARGE SCALE GENOMIC DNA]</scope>
    <source>
        <strain evidence="3 4">RN42</strain>
    </source>
</reference>
<sequence length="320" mass="36734">MTTNCEDGTPQRIYYNYNKGTDAWIKSEGCFDMRSEWEHHFRDGDTIIGSSARKNGREEMLPKKPSQSDFSFSGFKREMEKILDTGLQNERMRAVNTEGTMREMKELHKKMQDTLDALSLMANQPVGTAGDNGEQTKITVNLNVSSDVGKMVRDLLTGSQMHHYKEHRWKTAAPEAAIPSACTRCLSQSRRQIGFSEILATPEAIGLIVVFLIWGGFILYGKSHHRSTSTQTDGRNVDYEDWYSDDESEDDRVFEPFDVLNFYSDTRPSHDYDEWYYDWRTEGHDGKRSSGPFDSLDYYTAIPSDFLCIGRGFDFSLNYP</sequence>
<feature type="transmembrane region" description="Helical" evidence="2">
    <location>
        <begin position="198"/>
        <end position="220"/>
    </location>
</feature>
<gene>
    <name evidence="3" type="ORF">BJ508DRAFT_334642</name>
</gene>
<keyword evidence="2" id="KW-0812">Transmembrane</keyword>
<protein>
    <submittedName>
        <fullName evidence="3">Uncharacterized protein</fullName>
    </submittedName>
</protein>